<keyword evidence="2" id="KW-1185">Reference proteome</keyword>
<dbReference type="EMBL" id="MCFL01000030">
    <property type="protein sequence ID" value="ORZ34162.1"/>
    <property type="molecule type" value="Genomic_DNA"/>
</dbReference>
<organism evidence="1 2">
    <name type="scientific">Catenaria anguillulae PL171</name>
    <dbReference type="NCBI Taxonomy" id="765915"/>
    <lineage>
        <taxon>Eukaryota</taxon>
        <taxon>Fungi</taxon>
        <taxon>Fungi incertae sedis</taxon>
        <taxon>Blastocladiomycota</taxon>
        <taxon>Blastocladiomycetes</taxon>
        <taxon>Blastocladiales</taxon>
        <taxon>Catenariaceae</taxon>
        <taxon>Catenaria</taxon>
    </lineage>
</organism>
<sequence>MDPRCSSNTVGWASTSSWMPRMASLRTWALWCLRCASSSFRVRLRFVFRASAFVRDWMSIAVALEGPILPLPTLSLTLAKSAFFFCFFLDWTMVD</sequence>
<proteinExistence type="predicted"/>
<accession>A0A1Y2HM39</accession>
<dbReference type="AlphaFoldDB" id="A0A1Y2HM39"/>
<reference evidence="1 2" key="1">
    <citation type="submission" date="2016-07" db="EMBL/GenBank/DDBJ databases">
        <title>Pervasive Adenine N6-methylation of Active Genes in Fungi.</title>
        <authorList>
            <consortium name="DOE Joint Genome Institute"/>
            <person name="Mondo S.J."/>
            <person name="Dannebaum R.O."/>
            <person name="Kuo R.C."/>
            <person name="Labutti K."/>
            <person name="Haridas S."/>
            <person name="Kuo A."/>
            <person name="Salamov A."/>
            <person name="Ahrendt S.R."/>
            <person name="Lipzen A."/>
            <person name="Sullivan W."/>
            <person name="Andreopoulos W.B."/>
            <person name="Clum A."/>
            <person name="Lindquist E."/>
            <person name="Daum C."/>
            <person name="Ramamoorthy G.K."/>
            <person name="Gryganskyi A."/>
            <person name="Culley D."/>
            <person name="Magnuson J.K."/>
            <person name="James T.Y."/>
            <person name="O'Malley M.A."/>
            <person name="Stajich J.E."/>
            <person name="Spatafora J.W."/>
            <person name="Visel A."/>
            <person name="Grigoriev I.V."/>
        </authorList>
    </citation>
    <scope>NUCLEOTIDE SEQUENCE [LARGE SCALE GENOMIC DNA]</scope>
    <source>
        <strain evidence="1 2">PL171</strain>
    </source>
</reference>
<gene>
    <name evidence="1" type="ORF">BCR44DRAFT_1436699</name>
</gene>
<protein>
    <submittedName>
        <fullName evidence="1">Uncharacterized protein</fullName>
    </submittedName>
</protein>
<name>A0A1Y2HM39_9FUNG</name>
<comment type="caution">
    <text evidence="1">The sequence shown here is derived from an EMBL/GenBank/DDBJ whole genome shotgun (WGS) entry which is preliminary data.</text>
</comment>
<evidence type="ECO:0000313" key="2">
    <source>
        <dbReference type="Proteomes" id="UP000193411"/>
    </source>
</evidence>
<dbReference type="Proteomes" id="UP000193411">
    <property type="component" value="Unassembled WGS sequence"/>
</dbReference>
<evidence type="ECO:0000313" key="1">
    <source>
        <dbReference type="EMBL" id="ORZ34162.1"/>
    </source>
</evidence>